<dbReference type="EMBL" id="JACOPG010000003">
    <property type="protein sequence ID" value="MBC5686823.1"/>
    <property type="molecule type" value="Genomic_DNA"/>
</dbReference>
<dbReference type="Gene3D" id="1.10.10.10">
    <property type="entry name" value="Winged helix-like DNA-binding domain superfamily/Winged helix DNA-binding domain"/>
    <property type="match status" value="1"/>
</dbReference>
<evidence type="ECO:0000313" key="6">
    <source>
        <dbReference type="EMBL" id="MBC5686823.1"/>
    </source>
</evidence>
<gene>
    <name evidence="6" type="ORF">H8R94_09450</name>
</gene>
<comment type="caution">
    <text evidence="6">The sequence shown here is derived from an EMBL/GenBank/DDBJ whole genome shotgun (WGS) entry which is preliminary data.</text>
</comment>
<dbReference type="Gene3D" id="3.40.50.510">
    <property type="entry name" value="Phosphotransferase system, mannose-type IIA component"/>
    <property type="match status" value="1"/>
</dbReference>
<proteinExistence type="predicted"/>
<organism evidence="6 7">
    <name type="scientific">Roseburia lenta</name>
    <dbReference type="NCBI Taxonomy" id="2763061"/>
    <lineage>
        <taxon>Bacteria</taxon>
        <taxon>Bacillati</taxon>
        <taxon>Bacillota</taxon>
        <taxon>Clostridia</taxon>
        <taxon>Lachnospirales</taxon>
        <taxon>Lachnospiraceae</taxon>
        <taxon>Roseburia</taxon>
    </lineage>
</organism>
<protein>
    <submittedName>
        <fullName evidence="6">PRD domain-containing protein</fullName>
    </submittedName>
</protein>
<keyword evidence="3" id="KW-0238">DNA-binding</keyword>
<dbReference type="Pfam" id="PF00158">
    <property type="entry name" value="Sigma54_activat"/>
    <property type="match status" value="1"/>
</dbReference>
<evidence type="ECO:0000313" key="7">
    <source>
        <dbReference type="Proteomes" id="UP000643810"/>
    </source>
</evidence>
<dbReference type="InterPro" id="IPR027417">
    <property type="entry name" value="P-loop_NTPase"/>
</dbReference>
<feature type="domain" description="PRD" evidence="5">
    <location>
        <begin position="759"/>
        <end position="857"/>
    </location>
</feature>
<dbReference type="Gene3D" id="1.10.1790.10">
    <property type="entry name" value="PRD domain"/>
    <property type="match status" value="2"/>
</dbReference>
<dbReference type="InterPro" id="IPR011608">
    <property type="entry name" value="PRD"/>
</dbReference>
<keyword evidence="2" id="KW-0067">ATP-binding</keyword>
<dbReference type="Pfam" id="PF00874">
    <property type="entry name" value="PRD"/>
    <property type="match status" value="2"/>
</dbReference>
<dbReference type="SUPFAM" id="SSF46785">
    <property type="entry name" value="Winged helix' DNA-binding domain"/>
    <property type="match status" value="1"/>
</dbReference>
<dbReference type="PANTHER" id="PTHR32071:SF38">
    <property type="entry name" value="PSP OPERON TRANSCRIPTIONAL ACTIVATOR"/>
    <property type="match status" value="1"/>
</dbReference>
<dbReference type="Proteomes" id="UP000643810">
    <property type="component" value="Unassembled WGS sequence"/>
</dbReference>
<name>A0ABR7GHJ2_9FIRM</name>
<reference evidence="6 7" key="1">
    <citation type="submission" date="2020-08" db="EMBL/GenBank/DDBJ databases">
        <title>Genome public.</title>
        <authorList>
            <person name="Liu C."/>
            <person name="Sun Q."/>
        </authorList>
    </citation>
    <scope>NUCLEOTIDE SEQUENCE [LARGE SCALE GENOMIC DNA]</scope>
    <source>
        <strain evidence="6 7">NSJ-9</strain>
    </source>
</reference>
<dbReference type="InterPro" id="IPR036662">
    <property type="entry name" value="PTS_EIIA_man-typ_sf"/>
</dbReference>
<dbReference type="Gene3D" id="3.40.50.300">
    <property type="entry name" value="P-loop containing nucleotide triphosphate hydrolases"/>
    <property type="match status" value="1"/>
</dbReference>
<dbReference type="CDD" id="cd00009">
    <property type="entry name" value="AAA"/>
    <property type="match status" value="1"/>
</dbReference>
<dbReference type="InterPro" id="IPR036634">
    <property type="entry name" value="PRD_sf"/>
</dbReference>
<keyword evidence="1" id="KW-0547">Nucleotide-binding</keyword>
<evidence type="ECO:0000259" key="5">
    <source>
        <dbReference type="PROSITE" id="PS51372"/>
    </source>
</evidence>
<dbReference type="InterPro" id="IPR003593">
    <property type="entry name" value="AAA+_ATPase"/>
</dbReference>
<dbReference type="PROSITE" id="PS50045">
    <property type="entry name" value="SIGMA54_INTERACT_4"/>
    <property type="match status" value="1"/>
</dbReference>
<evidence type="ECO:0000256" key="1">
    <source>
        <dbReference type="ARBA" id="ARBA00022741"/>
    </source>
</evidence>
<dbReference type="SUPFAM" id="SSF52540">
    <property type="entry name" value="P-loop containing nucleoside triphosphate hydrolases"/>
    <property type="match status" value="1"/>
</dbReference>
<sequence length="857" mass="98023">MKSNKEKIYDFIQMHDTAEKEGGVSTTYIAQALSLQRTNVSSLLNALVEEGRIHKSNGRPVLYSIAGVSRGDEEECFCKMTGWQGSLQHPIQLAKAAVLYPGRSLNILIVGEKGTGKKEFAHLIYEYCLVKQIFSAESPFLQMNCRDYQGSAKDAREKLMGERQSGMLKDAESGILYMDNVQYLDGGLLREIASYSGKPGRKGLLIASCTPDAQPAQEEFQSEFPIVITMPRITERPIEERMEMIQTLFSTEASRVGRELVVKEELMRCLLLYECPENFQQLKRDIKIGCANAYVRELANDRRITLYVSDFEPTIRQGMSRFGQMREEIERLIPENSTFTFDGSRMRVSETETKNIYKELRQKAKQLESEGIEGEDIKMLLSTEVERAFGKYQQKLIHEVRSRKELELIVDEELIDMVEGFLAKVENARNKKIDDAVFFGLCVHMKNVVNGTKTTESMDRLEISEVVTRYKQEYMLSLAFAEEIQEVYGRQLTIDEVILITMFLCYEPPKQTDKGQTVILYAFYGKDIAASIVRTITEITGFNHIFSFEVSHRQSETQIYESLKKCILEIEQKQGVFIVYDSDLVSKVAEEISEETGIMIRLFPAPVTTLGIELARKAMISSNLDAVYRDAMKSVGDFATSHEKYLITLCTTGKGGAEELKTYIERYGHMEDVQIIPLSMSNPKALQEAFRDLMRRGTILCVVGTFDPKLYSIPFCSITEVFTTPKERLPELLRKTESKDYEVDHQEVFHYLAGQFSHVEIKKVETSVEAFLQEVDQKLKHMTQDAQMGLLVHTACCIERLASGETSPENPKRKAILHQYHKEFQQLLRMLRPMEKAFHIIFSDDEVANMLMIIYQI</sequence>
<evidence type="ECO:0000256" key="2">
    <source>
        <dbReference type="ARBA" id="ARBA00022840"/>
    </source>
</evidence>
<feature type="domain" description="Sigma-54 factor interaction" evidence="4">
    <location>
        <begin position="80"/>
        <end position="291"/>
    </location>
</feature>
<accession>A0ABR7GHJ2</accession>
<dbReference type="RefSeq" id="WP_186854507.1">
    <property type="nucleotide sequence ID" value="NZ_JACOPG010000003.1"/>
</dbReference>
<dbReference type="InterPro" id="IPR002078">
    <property type="entry name" value="Sigma_54_int"/>
</dbReference>
<dbReference type="SUPFAM" id="SSF63520">
    <property type="entry name" value="PTS-regulatory domain, PRD"/>
    <property type="match status" value="2"/>
</dbReference>
<feature type="domain" description="PRD" evidence="5">
    <location>
        <begin position="409"/>
        <end position="514"/>
    </location>
</feature>
<dbReference type="InterPro" id="IPR036388">
    <property type="entry name" value="WH-like_DNA-bd_sf"/>
</dbReference>
<dbReference type="InterPro" id="IPR036390">
    <property type="entry name" value="WH_DNA-bd_sf"/>
</dbReference>
<dbReference type="PANTHER" id="PTHR32071">
    <property type="entry name" value="TRANSCRIPTIONAL REGULATORY PROTEIN"/>
    <property type="match status" value="1"/>
</dbReference>
<keyword evidence="7" id="KW-1185">Reference proteome</keyword>
<evidence type="ECO:0000259" key="4">
    <source>
        <dbReference type="PROSITE" id="PS50045"/>
    </source>
</evidence>
<dbReference type="PROSITE" id="PS51372">
    <property type="entry name" value="PRD_2"/>
    <property type="match status" value="2"/>
</dbReference>
<evidence type="ECO:0000256" key="3">
    <source>
        <dbReference type="ARBA" id="ARBA00023125"/>
    </source>
</evidence>
<dbReference type="SMART" id="SM00382">
    <property type="entry name" value="AAA"/>
    <property type="match status" value="1"/>
</dbReference>